<comment type="caution">
    <text evidence="5">The sequence shown here is derived from an EMBL/GenBank/DDBJ whole genome shotgun (WGS) entry which is preliminary data.</text>
</comment>
<feature type="chain" id="PRO_5045762546" evidence="3">
    <location>
        <begin position="21"/>
        <end position="519"/>
    </location>
</feature>
<dbReference type="Gene3D" id="2.60.120.200">
    <property type="match status" value="1"/>
</dbReference>
<evidence type="ECO:0000256" key="2">
    <source>
        <dbReference type="SAM" id="MobiDB-lite"/>
    </source>
</evidence>
<evidence type="ECO:0000313" key="5">
    <source>
        <dbReference type="EMBL" id="MDO9713897.1"/>
    </source>
</evidence>
<dbReference type="EMBL" id="JAUTWS010000133">
    <property type="protein sequence ID" value="MDO9713897.1"/>
    <property type="molecule type" value="Genomic_DNA"/>
</dbReference>
<comment type="similarity">
    <text evidence="1">Belongs to the glycosyl hydrolase 16 family.</text>
</comment>
<evidence type="ECO:0000256" key="3">
    <source>
        <dbReference type="SAM" id="SignalP"/>
    </source>
</evidence>
<dbReference type="SUPFAM" id="SSF49899">
    <property type="entry name" value="Concanavalin A-like lectins/glucanases"/>
    <property type="match status" value="1"/>
</dbReference>
<accession>A0ABT9ECF7</accession>
<evidence type="ECO:0000313" key="6">
    <source>
        <dbReference type="Proteomes" id="UP001243009"/>
    </source>
</evidence>
<reference evidence="5 6" key="1">
    <citation type="submission" date="2023-08" db="EMBL/GenBank/DDBJ databases">
        <title>The draft genome sequence of Paracraurococcus sp. LOR1-02.</title>
        <authorList>
            <person name="Kingkaew E."/>
            <person name="Tanasupawat S."/>
        </authorList>
    </citation>
    <scope>NUCLEOTIDE SEQUENCE [LARGE SCALE GENOMIC DNA]</scope>
    <source>
        <strain evidence="5 6">LOR1-02</strain>
    </source>
</reference>
<evidence type="ECO:0000259" key="4">
    <source>
        <dbReference type="PROSITE" id="PS51762"/>
    </source>
</evidence>
<dbReference type="InterPro" id="IPR000757">
    <property type="entry name" value="Beta-glucanase-like"/>
</dbReference>
<evidence type="ECO:0000256" key="1">
    <source>
        <dbReference type="ARBA" id="ARBA00006865"/>
    </source>
</evidence>
<keyword evidence="6" id="KW-1185">Reference proteome</keyword>
<feature type="compositionally biased region" description="Low complexity" evidence="2">
    <location>
        <begin position="199"/>
        <end position="211"/>
    </location>
</feature>
<feature type="region of interest" description="Disordered" evidence="2">
    <location>
        <begin position="199"/>
        <end position="234"/>
    </location>
</feature>
<protein>
    <submittedName>
        <fullName evidence="5">Family 16 glycosylhydrolase</fullName>
    </submittedName>
</protein>
<keyword evidence="3" id="KW-0732">Signal</keyword>
<gene>
    <name evidence="5" type="ORF">Q7A36_36660</name>
</gene>
<sequence length="519" mass="52585">MRMTLAGALLVLAPMGPALAQTTTNGRPLTAAEIALGLLSGTIKQTATFAASGGAAGQNTVIGSGPDTLTLQVSQQRYQGDAVATVLVDGQPAGTFAVSALRGQGADTVTLRGNWGAGQRDVQVVFEDAFDANADWSDPDKVMATGKQDRNVFVEGMTYNGQTVSGGTLALYNSSSASNVSFTGVAADTASGTTTVGTAGGSITTASTGIRGSTGAGPQTGGAPQAVLSGTTAASGGMTDEQLAAVQQYLDGGRGAELTPGQVAAVTAGNPLLTAAAAQGHDTTAAAGQVVAQAAAGQMPPSLPGFTVQWMEDFTSGKCTGMLSNVWGPGVRCPGPGVITLSSTPDNQDSGAMTRPDGYGSGGAGGGWGYGFYSFTLKVTGAAKPGPYAQAWPGTDVWPGPELDVMEVLEDGTPYGTVHWKGGSGDNQFRSVRYEGVNVLDVHTYSMLWLPGQIRFYVDGKQYGDAITENVPADGAHGGEWLAPGVGMQTWWNSGAAHGVGMEVYNVSYATVDVVQASK</sequence>
<dbReference type="RefSeq" id="WP_305108745.1">
    <property type="nucleotide sequence ID" value="NZ_JAUTWS010000133.1"/>
</dbReference>
<dbReference type="Proteomes" id="UP001243009">
    <property type="component" value="Unassembled WGS sequence"/>
</dbReference>
<feature type="domain" description="GH16" evidence="4">
    <location>
        <begin position="293"/>
        <end position="519"/>
    </location>
</feature>
<dbReference type="PROSITE" id="PS51762">
    <property type="entry name" value="GH16_2"/>
    <property type="match status" value="1"/>
</dbReference>
<name>A0ABT9ECF7_9PROT</name>
<dbReference type="InterPro" id="IPR013320">
    <property type="entry name" value="ConA-like_dom_sf"/>
</dbReference>
<dbReference type="Gene3D" id="2.60.60.40">
    <property type="match status" value="1"/>
</dbReference>
<organism evidence="5 6">
    <name type="scientific">Paracraurococcus lichenis</name>
    <dbReference type="NCBI Taxonomy" id="3064888"/>
    <lineage>
        <taxon>Bacteria</taxon>
        <taxon>Pseudomonadati</taxon>
        <taxon>Pseudomonadota</taxon>
        <taxon>Alphaproteobacteria</taxon>
        <taxon>Acetobacterales</taxon>
        <taxon>Roseomonadaceae</taxon>
        <taxon>Paracraurococcus</taxon>
    </lineage>
</organism>
<proteinExistence type="inferred from homology"/>
<feature type="signal peptide" evidence="3">
    <location>
        <begin position="1"/>
        <end position="20"/>
    </location>
</feature>
<dbReference type="Pfam" id="PF00722">
    <property type="entry name" value="Glyco_hydro_16"/>
    <property type="match status" value="1"/>
</dbReference>